<dbReference type="InterPro" id="IPR011979">
    <property type="entry name" value="Antitox_Xre"/>
</dbReference>
<keyword evidence="3" id="KW-1185">Reference proteome</keyword>
<evidence type="ECO:0000313" key="2">
    <source>
        <dbReference type="EMBL" id="MFD2264462.1"/>
    </source>
</evidence>
<proteinExistence type="predicted"/>
<evidence type="ECO:0000313" key="3">
    <source>
        <dbReference type="Proteomes" id="UP001597295"/>
    </source>
</evidence>
<dbReference type="NCBIfam" id="TIGR02293">
    <property type="entry name" value="TAS_TIGR02293"/>
    <property type="match status" value="1"/>
</dbReference>
<dbReference type="RefSeq" id="WP_379877546.1">
    <property type="nucleotide sequence ID" value="NZ_JBHUIP010000013.1"/>
</dbReference>
<reference evidence="3" key="1">
    <citation type="journal article" date="2019" name="Int. J. Syst. Evol. Microbiol.">
        <title>The Global Catalogue of Microorganisms (GCM) 10K type strain sequencing project: providing services to taxonomists for standard genome sequencing and annotation.</title>
        <authorList>
            <consortium name="The Broad Institute Genomics Platform"/>
            <consortium name="The Broad Institute Genome Sequencing Center for Infectious Disease"/>
            <person name="Wu L."/>
            <person name="Ma J."/>
        </authorList>
    </citation>
    <scope>NUCLEOTIDE SEQUENCE [LARGE SCALE GENOMIC DNA]</scope>
    <source>
        <strain evidence="3">CGMCC 1.19062</strain>
    </source>
</reference>
<dbReference type="Pfam" id="PF09722">
    <property type="entry name" value="Xre_MbcA_ParS_C"/>
    <property type="match status" value="1"/>
</dbReference>
<comment type="caution">
    <text evidence="2">The sequence shown here is derived from an EMBL/GenBank/DDBJ whole genome shotgun (WGS) entry which is preliminary data.</text>
</comment>
<dbReference type="Proteomes" id="UP001597295">
    <property type="component" value="Unassembled WGS sequence"/>
</dbReference>
<organism evidence="2 3">
    <name type="scientific">Lacibacterium aquatile</name>
    <dbReference type="NCBI Taxonomy" id="1168082"/>
    <lineage>
        <taxon>Bacteria</taxon>
        <taxon>Pseudomonadati</taxon>
        <taxon>Pseudomonadota</taxon>
        <taxon>Alphaproteobacteria</taxon>
        <taxon>Rhodospirillales</taxon>
        <taxon>Rhodospirillaceae</taxon>
    </lineage>
</organism>
<feature type="domain" description="Antitoxin Xre/MbcA/ParS-like toxin-binding" evidence="1">
    <location>
        <begin position="117"/>
        <end position="166"/>
    </location>
</feature>
<sequence>MSLAAKRKDVASLARSFTGWIDRSREKQADAPALFVASEGEIPTLAPASAATIVRDGLSAGHVAELLEVLGIERKDQLSRMLNTNGTSLWRWEKQGKPLPSASVEQLLRTMQLQLIAADVFGAIETGREWLRRPHPLLDGLPPADYADNEFGAEAVRGMLVSLKYGGVA</sequence>
<name>A0ABW5DTM8_9PROT</name>
<evidence type="ECO:0000259" key="1">
    <source>
        <dbReference type="Pfam" id="PF09722"/>
    </source>
</evidence>
<dbReference type="InterPro" id="IPR024467">
    <property type="entry name" value="Xre/MbcA/ParS-like_toxin-bd"/>
</dbReference>
<accession>A0ABW5DTM8</accession>
<dbReference type="EMBL" id="JBHUIP010000013">
    <property type="protein sequence ID" value="MFD2264462.1"/>
    <property type="molecule type" value="Genomic_DNA"/>
</dbReference>
<protein>
    <submittedName>
        <fullName evidence="2">Antitoxin Xre/MbcA/ParS toxin-binding domain-containing protein</fullName>
    </submittedName>
</protein>
<gene>
    <name evidence="2" type="ORF">ACFSM5_16275</name>
</gene>